<gene>
    <name evidence="2" type="ORF">METZ01_LOCUS26281</name>
</gene>
<dbReference type="Pfam" id="PF02900">
    <property type="entry name" value="LigB"/>
    <property type="match status" value="1"/>
</dbReference>
<name>A0A381Q5S3_9ZZZZ</name>
<evidence type="ECO:0000313" key="2">
    <source>
        <dbReference type="EMBL" id="SUZ73427.1"/>
    </source>
</evidence>
<dbReference type="InterPro" id="IPR004183">
    <property type="entry name" value="Xdiol_dOase_suB"/>
</dbReference>
<dbReference type="GO" id="GO:0016702">
    <property type="term" value="F:oxidoreductase activity, acting on single donors with incorporation of molecular oxygen, incorporation of two atoms of oxygen"/>
    <property type="evidence" value="ECO:0007669"/>
    <property type="project" value="UniProtKB-ARBA"/>
</dbReference>
<dbReference type="AlphaFoldDB" id="A0A381Q5S3"/>
<protein>
    <recommendedName>
        <fullName evidence="1">Extradiol ring-cleavage dioxygenase class III enzyme subunit B domain-containing protein</fullName>
    </recommendedName>
</protein>
<dbReference type="GO" id="GO:0008198">
    <property type="term" value="F:ferrous iron binding"/>
    <property type="evidence" value="ECO:0007669"/>
    <property type="project" value="InterPro"/>
</dbReference>
<proteinExistence type="predicted"/>
<dbReference type="SUPFAM" id="SSF53213">
    <property type="entry name" value="LigB-like"/>
    <property type="match status" value="1"/>
</dbReference>
<dbReference type="Gene3D" id="3.40.830.10">
    <property type="entry name" value="LigB-like"/>
    <property type="match status" value="1"/>
</dbReference>
<reference evidence="2" key="1">
    <citation type="submission" date="2018-05" db="EMBL/GenBank/DDBJ databases">
        <authorList>
            <person name="Lanie J.A."/>
            <person name="Ng W.-L."/>
            <person name="Kazmierczak K.M."/>
            <person name="Andrzejewski T.M."/>
            <person name="Davidsen T.M."/>
            <person name="Wayne K.J."/>
            <person name="Tettelin H."/>
            <person name="Glass J.I."/>
            <person name="Rusch D."/>
            <person name="Podicherti R."/>
            <person name="Tsui H.-C.T."/>
            <person name="Winkler M.E."/>
        </authorList>
    </citation>
    <scope>NUCLEOTIDE SEQUENCE</scope>
</reference>
<dbReference type="NCBIfam" id="NF009902">
    <property type="entry name" value="PRK13365.1"/>
    <property type="match status" value="1"/>
</dbReference>
<feature type="domain" description="Extradiol ring-cleavage dioxygenase class III enzyme subunit B" evidence="1">
    <location>
        <begin position="2"/>
        <end position="207"/>
    </location>
</feature>
<sequence length="222" mass="24620">MVYNDHVNQFFFDAYPTFALGVAEIFAQADEGWGKRALPDLRGDTRLGWHIARSLVADEFDPTICQEMVVDHGVYSILPFLMAPPWETPIVPLAVNVIQHPLPTARRCFDIGAAIGRSVASYDDARVVVMATGGMSHQLHGPDFGHVNPDWDNEFLDLLESDPAVLCELDHSEYMRRGGAESIEVIMWLAMRGALGSAVRNIHRAYFAPMLTGYGLVCFEPG</sequence>
<organism evidence="2">
    <name type="scientific">marine metagenome</name>
    <dbReference type="NCBI Taxonomy" id="408172"/>
    <lineage>
        <taxon>unclassified sequences</taxon>
        <taxon>metagenomes</taxon>
        <taxon>ecological metagenomes</taxon>
    </lineage>
</organism>
<accession>A0A381Q5S3</accession>
<dbReference type="EMBL" id="UINC01001179">
    <property type="protein sequence ID" value="SUZ73427.1"/>
    <property type="molecule type" value="Genomic_DNA"/>
</dbReference>
<evidence type="ECO:0000259" key="1">
    <source>
        <dbReference type="Pfam" id="PF02900"/>
    </source>
</evidence>